<keyword evidence="9" id="KW-1185">Reference proteome</keyword>
<evidence type="ECO:0000256" key="4">
    <source>
        <dbReference type="ARBA" id="ARBA00022525"/>
    </source>
</evidence>
<organism evidence="8 9">
    <name type="scientific">Methanobacterium spitsbergense</name>
    <dbReference type="NCBI Taxonomy" id="2874285"/>
    <lineage>
        <taxon>Archaea</taxon>
        <taxon>Methanobacteriati</taxon>
        <taxon>Methanobacteriota</taxon>
        <taxon>Methanomada group</taxon>
        <taxon>Methanobacteria</taxon>
        <taxon>Methanobacteriales</taxon>
        <taxon>Methanobacteriaceae</taxon>
        <taxon>Methanobacterium</taxon>
    </lineage>
</organism>
<evidence type="ECO:0000256" key="3">
    <source>
        <dbReference type="ARBA" id="ARBA00004613"/>
    </source>
</evidence>
<evidence type="ECO:0000313" key="9">
    <source>
        <dbReference type="Proteomes" id="UP000825933"/>
    </source>
</evidence>
<dbReference type="RefSeq" id="WP_223792639.1">
    <property type="nucleotide sequence ID" value="NZ_JAIOUQ010000017.1"/>
</dbReference>
<accession>A0A8T5V641</accession>
<dbReference type="AlphaFoldDB" id="A0A8T5V641"/>
<gene>
    <name evidence="8" type="ORF">K8N75_13755</name>
</gene>
<dbReference type="InterPro" id="IPR003368">
    <property type="entry name" value="POMP_repeat"/>
</dbReference>
<protein>
    <submittedName>
        <fullName evidence="8">Uncharacterized protein</fullName>
    </submittedName>
</protein>
<dbReference type="GO" id="GO:0005576">
    <property type="term" value="C:extracellular region"/>
    <property type="evidence" value="ECO:0007669"/>
    <property type="project" value="UniProtKB-SubCell"/>
</dbReference>
<evidence type="ECO:0000256" key="7">
    <source>
        <dbReference type="ARBA" id="ARBA00023237"/>
    </source>
</evidence>
<dbReference type="Pfam" id="PF02415">
    <property type="entry name" value="Chlam_PMP"/>
    <property type="match status" value="2"/>
</dbReference>
<evidence type="ECO:0000313" key="8">
    <source>
        <dbReference type="EMBL" id="MBZ2167105.1"/>
    </source>
</evidence>
<dbReference type="Proteomes" id="UP000825933">
    <property type="component" value="Unassembled WGS sequence"/>
</dbReference>
<keyword evidence="4" id="KW-0964">Secreted</keyword>
<keyword evidence="5" id="KW-0732">Signal</keyword>
<comment type="subcellular location">
    <subcellularLocation>
        <location evidence="1">Cell envelope</location>
    </subcellularLocation>
    <subcellularLocation>
        <location evidence="2">Cell outer membrane</location>
    </subcellularLocation>
    <subcellularLocation>
        <location evidence="3">Secreted</location>
    </subcellularLocation>
</comment>
<evidence type="ECO:0000256" key="2">
    <source>
        <dbReference type="ARBA" id="ARBA00004442"/>
    </source>
</evidence>
<sequence length="88" mass="9753">MIDTIFTSNNATQDGGAIWNGDTDNVHFNRIVGNTATNNGGAIWNNQAIINATCNWWGFNRGPTIGSLYGVQTEEYTPWLYLTFKAVH</sequence>
<keyword evidence="7" id="KW-0998">Cell outer membrane</keyword>
<name>A0A8T5V641_9EURY</name>
<reference evidence="9" key="1">
    <citation type="journal article" date="2022" name="Microbiol. Resour. Announc.">
        <title>Draft Genome Sequence of a Methanogenic Archaeon from West Spitsbergen Permafrost.</title>
        <authorList>
            <person name="Trubitsyn V."/>
            <person name="Rivkina E."/>
            <person name="Shcherbakova V."/>
        </authorList>
    </citation>
    <scope>NUCLEOTIDE SEQUENCE [LARGE SCALE GENOMIC DNA]</scope>
    <source>
        <strain evidence="9">VT</strain>
    </source>
</reference>
<keyword evidence="6" id="KW-0472">Membrane</keyword>
<evidence type="ECO:0000256" key="1">
    <source>
        <dbReference type="ARBA" id="ARBA00004196"/>
    </source>
</evidence>
<evidence type="ECO:0000256" key="5">
    <source>
        <dbReference type="ARBA" id="ARBA00022729"/>
    </source>
</evidence>
<comment type="caution">
    <text evidence="8">The sequence shown here is derived from an EMBL/GenBank/DDBJ whole genome shotgun (WGS) entry which is preliminary data.</text>
</comment>
<proteinExistence type="predicted"/>
<dbReference type="EMBL" id="JAIOUQ010000017">
    <property type="protein sequence ID" value="MBZ2167105.1"/>
    <property type="molecule type" value="Genomic_DNA"/>
</dbReference>
<evidence type="ECO:0000256" key="6">
    <source>
        <dbReference type="ARBA" id="ARBA00023136"/>
    </source>
</evidence>